<name>A0A2T4BSW3_TRILO</name>
<evidence type="ECO:0000313" key="1">
    <source>
        <dbReference type="EMBL" id="PTB72399.1"/>
    </source>
</evidence>
<dbReference type="Proteomes" id="UP000240760">
    <property type="component" value="Unassembled WGS sequence"/>
</dbReference>
<keyword evidence="2" id="KW-1185">Reference proteome</keyword>
<proteinExistence type="predicted"/>
<accession>A0A2T4BSW3</accession>
<protein>
    <submittedName>
        <fullName evidence="1">Uncharacterized protein</fullName>
    </submittedName>
</protein>
<reference evidence="1 2" key="1">
    <citation type="submission" date="2016-07" db="EMBL/GenBank/DDBJ databases">
        <title>Multiple horizontal gene transfer events from other fungi enriched the ability of initially mycotrophic Trichoderma (Ascomycota) to feed on dead plant biomass.</title>
        <authorList>
            <consortium name="DOE Joint Genome Institute"/>
            <person name="Aerts A."/>
            <person name="Atanasova L."/>
            <person name="Chenthamara K."/>
            <person name="Zhang J."/>
            <person name="Grujic M."/>
            <person name="Henrissat B."/>
            <person name="Kuo A."/>
            <person name="Salamov A."/>
            <person name="Lipzen A."/>
            <person name="Labutti K."/>
            <person name="Barry K."/>
            <person name="Miao Y."/>
            <person name="Rahimi M.J."/>
            <person name="Shen Q."/>
            <person name="Grigoriev I.V."/>
            <person name="Kubicek C.P."/>
            <person name="Druzhinina I.S."/>
        </authorList>
    </citation>
    <scope>NUCLEOTIDE SEQUENCE [LARGE SCALE GENOMIC DNA]</scope>
    <source>
        <strain evidence="1 2">ATCC 18648</strain>
    </source>
</reference>
<sequence length="144" mass="15316">MPAKVPAICTPGACCCSPKGVSPAVAPVLASVFPVLSRGARQTQVSCFLAVCKKNDRLGLSRCSSTSDHSRRQGASLRILPTSISSPCFDPSVKFNFSTPILFDCPGFLSHARRLRSRPCRVAARANQRRLLVEQGSPTSGDGL</sequence>
<dbReference type="EMBL" id="KZ679141">
    <property type="protein sequence ID" value="PTB72399.1"/>
    <property type="molecule type" value="Genomic_DNA"/>
</dbReference>
<gene>
    <name evidence="1" type="ORF">M440DRAFT_156191</name>
</gene>
<evidence type="ECO:0000313" key="2">
    <source>
        <dbReference type="Proteomes" id="UP000240760"/>
    </source>
</evidence>
<organism evidence="1 2">
    <name type="scientific">Trichoderma longibrachiatum ATCC 18648</name>
    <dbReference type="NCBI Taxonomy" id="983965"/>
    <lineage>
        <taxon>Eukaryota</taxon>
        <taxon>Fungi</taxon>
        <taxon>Dikarya</taxon>
        <taxon>Ascomycota</taxon>
        <taxon>Pezizomycotina</taxon>
        <taxon>Sordariomycetes</taxon>
        <taxon>Hypocreomycetidae</taxon>
        <taxon>Hypocreales</taxon>
        <taxon>Hypocreaceae</taxon>
        <taxon>Trichoderma</taxon>
    </lineage>
</organism>
<dbReference type="AlphaFoldDB" id="A0A2T4BSW3"/>